<organism evidence="1 2">
    <name type="scientific">Clavispora lusitaniae (strain ATCC 42720)</name>
    <name type="common">Yeast</name>
    <name type="synonym">Candida lusitaniae</name>
    <dbReference type="NCBI Taxonomy" id="306902"/>
    <lineage>
        <taxon>Eukaryota</taxon>
        <taxon>Fungi</taxon>
        <taxon>Dikarya</taxon>
        <taxon>Ascomycota</taxon>
        <taxon>Saccharomycotina</taxon>
        <taxon>Pichiomycetes</taxon>
        <taxon>Metschnikowiaceae</taxon>
        <taxon>Clavispora</taxon>
    </lineage>
</organism>
<accession>C4Y2R8</accession>
<evidence type="ECO:0000313" key="2">
    <source>
        <dbReference type="Proteomes" id="UP000007703"/>
    </source>
</evidence>
<dbReference type="InParanoid" id="C4Y2R8"/>
<dbReference type="HOGENOM" id="CLU_1124419_0_0_1"/>
<dbReference type="KEGG" id="clu:CLUG_02831"/>
<dbReference type="Proteomes" id="UP000007703">
    <property type="component" value="Unassembled WGS sequence"/>
</dbReference>
<gene>
    <name evidence="1" type="ORF">CLUG_02831</name>
</gene>
<proteinExistence type="predicted"/>
<sequence>MACVFFLMAQSFGGAQLDDSFGVFRRMVQIQASQQTFWDIKQPGGVSVQMEHVQAASSSQVDASVRSGSAEDSARSEGQKACFPAMRVSFQSVLAVDGQGVGRIGIVQFGKTHFFFVAADLALDAVSFEAETGSADRFRVAQEIVKDPFLVEGWDTLHQIKKIPGDSVGRLQNLGGQSSRHVLRPALIGRENPFLRIQMLGRHGDKMMFSKPVRTEKPIRKMEKRLTKRLTKMAERVDLSARYIYVL</sequence>
<name>C4Y2R8_CLAL4</name>
<dbReference type="EMBL" id="CH408078">
    <property type="protein sequence ID" value="EEQ38706.1"/>
    <property type="molecule type" value="Genomic_DNA"/>
</dbReference>
<evidence type="ECO:0000313" key="1">
    <source>
        <dbReference type="EMBL" id="EEQ38706.1"/>
    </source>
</evidence>
<protein>
    <submittedName>
        <fullName evidence="1">Uncharacterized protein</fullName>
    </submittedName>
</protein>
<reference evidence="1 2" key="1">
    <citation type="journal article" date="2009" name="Nature">
        <title>Evolution of pathogenicity and sexual reproduction in eight Candida genomes.</title>
        <authorList>
            <person name="Butler G."/>
            <person name="Rasmussen M.D."/>
            <person name="Lin M.F."/>
            <person name="Santos M.A."/>
            <person name="Sakthikumar S."/>
            <person name="Munro C.A."/>
            <person name="Rheinbay E."/>
            <person name="Grabherr M."/>
            <person name="Forche A."/>
            <person name="Reedy J.L."/>
            <person name="Agrafioti I."/>
            <person name="Arnaud M.B."/>
            <person name="Bates S."/>
            <person name="Brown A.J."/>
            <person name="Brunke S."/>
            <person name="Costanzo M.C."/>
            <person name="Fitzpatrick D.A."/>
            <person name="de Groot P.W."/>
            <person name="Harris D."/>
            <person name="Hoyer L.L."/>
            <person name="Hube B."/>
            <person name="Klis F.M."/>
            <person name="Kodira C."/>
            <person name="Lennard N."/>
            <person name="Logue M.E."/>
            <person name="Martin R."/>
            <person name="Neiman A.M."/>
            <person name="Nikolaou E."/>
            <person name="Quail M.A."/>
            <person name="Quinn J."/>
            <person name="Santos M.C."/>
            <person name="Schmitzberger F.F."/>
            <person name="Sherlock G."/>
            <person name="Shah P."/>
            <person name="Silverstein K.A."/>
            <person name="Skrzypek M.S."/>
            <person name="Soll D."/>
            <person name="Staggs R."/>
            <person name="Stansfield I."/>
            <person name="Stumpf M.P."/>
            <person name="Sudbery P.E."/>
            <person name="Srikantha T."/>
            <person name="Zeng Q."/>
            <person name="Berman J."/>
            <person name="Berriman M."/>
            <person name="Heitman J."/>
            <person name="Gow N.A."/>
            <person name="Lorenz M.C."/>
            <person name="Birren B.W."/>
            <person name="Kellis M."/>
            <person name="Cuomo C.A."/>
        </authorList>
    </citation>
    <scope>NUCLEOTIDE SEQUENCE [LARGE SCALE GENOMIC DNA]</scope>
    <source>
        <strain evidence="1 2">ATCC 42720</strain>
    </source>
</reference>
<dbReference type="AlphaFoldDB" id="C4Y2R8"/>
<dbReference type="VEuPathDB" id="FungiDB:CLUG_02831"/>